<name>A0A1J7H9F5_LUPAN</name>
<feature type="region of interest" description="Disordered" evidence="1">
    <location>
        <begin position="79"/>
        <end position="101"/>
    </location>
</feature>
<dbReference type="Gramene" id="OIW03090">
    <property type="protein sequence ID" value="OIW03090"/>
    <property type="gene ID" value="TanjilG_07242"/>
</dbReference>
<dbReference type="AlphaFoldDB" id="A0A1J7H9F5"/>
<evidence type="ECO:0000313" key="3">
    <source>
        <dbReference type="EMBL" id="OIW03090.1"/>
    </source>
</evidence>
<evidence type="ECO:0008006" key="5">
    <source>
        <dbReference type="Google" id="ProtNLM"/>
    </source>
</evidence>
<dbReference type="KEGG" id="lang:109357715"/>
<gene>
    <name evidence="3" type="ORF">TanjilG_07242</name>
</gene>
<dbReference type="OMA" id="MADTHKM"/>
<dbReference type="PANTHER" id="PTHR33919:SF1">
    <property type="entry name" value="OS09G0127700 PROTEIN"/>
    <property type="match status" value="1"/>
</dbReference>
<dbReference type="STRING" id="3871.A0A1J7H9F5"/>
<feature type="transmembrane region" description="Helical" evidence="2">
    <location>
        <begin position="50"/>
        <end position="72"/>
    </location>
</feature>
<keyword evidence="2" id="KW-0472">Membrane</keyword>
<dbReference type="OrthoDB" id="1892673at2759"/>
<keyword evidence="2" id="KW-0812">Transmembrane</keyword>
<reference evidence="3 4" key="1">
    <citation type="journal article" date="2017" name="Plant Biotechnol. J.">
        <title>A comprehensive draft genome sequence for lupin (Lupinus angustifolius), an emerging health food: insights into plant-microbe interactions and legume evolution.</title>
        <authorList>
            <person name="Hane J.K."/>
            <person name="Ming Y."/>
            <person name="Kamphuis L.G."/>
            <person name="Nelson M.N."/>
            <person name="Garg G."/>
            <person name="Atkins C.A."/>
            <person name="Bayer P.E."/>
            <person name="Bravo A."/>
            <person name="Bringans S."/>
            <person name="Cannon S."/>
            <person name="Edwards D."/>
            <person name="Foley R."/>
            <person name="Gao L.L."/>
            <person name="Harrison M.J."/>
            <person name="Huang W."/>
            <person name="Hurgobin B."/>
            <person name="Li S."/>
            <person name="Liu C.W."/>
            <person name="McGrath A."/>
            <person name="Morahan G."/>
            <person name="Murray J."/>
            <person name="Weller J."/>
            <person name="Jian J."/>
            <person name="Singh K.B."/>
        </authorList>
    </citation>
    <scope>NUCLEOTIDE SEQUENCE [LARGE SCALE GENOMIC DNA]</scope>
    <source>
        <strain evidence="4">cv. Tanjil</strain>
        <tissue evidence="3">Whole plant</tissue>
    </source>
</reference>
<feature type="compositionally biased region" description="Polar residues" evidence="1">
    <location>
        <begin position="88"/>
        <end position="101"/>
    </location>
</feature>
<sequence>MGSRNEEWRKNADTHKMTAEEVKAAGVEGSMRPPGQNPGGVLHQRKTLPFSFTTMALVGLLMTGAIGYSVLYTRKKQEASAMDVAKVSTGTATPQDTKPRK</sequence>
<dbReference type="Proteomes" id="UP000188354">
    <property type="component" value="Chromosome LG10"/>
</dbReference>
<keyword evidence="4" id="KW-1185">Reference proteome</keyword>
<proteinExistence type="predicted"/>
<organism evidence="3 4">
    <name type="scientific">Lupinus angustifolius</name>
    <name type="common">Narrow-leaved blue lupine</name>
    <dbReference type="NCBI Taxonomy" id="3871"/>
    <lineage>
        <taxon>Eukaryota</taxon>
        <taxon>Viridiplantae</taxon>
        <taxon>Streptophyta</taxon>
        <taxon>Embryophyta</taxon>
        <taxon>Tracheophyta</taxon>
        <taxon>Spermatophyta</taxon>
        <taxon>Magnoliopsida</taxon>
        <taxon>eudicotyledons</taxon>
        <taxon>Gunneridae</taxon>
        <taxon>Pentapetalae</taxon>
        <taxon>rosids</taxon>
        <taxon>fabids</taxon>
        <taxon>Fabales</taxon>
        <taxon>Fabaceae</taxon>
        <taxon>Papilionoideae</taxon>
        <taxon>50 kb inversion clade</taxon>
        <taxon>genistoids sensu lato</taxon>
        <taxon>core genistoids</taxon>
        <taxon>Genisteae</taxon>
        <taxon>Lupinus</taxon>
    </lineage>
</organism>
<evidence type="ECO:0000256" key="1">
    <source>
        <dbReference type="SAM" id="MobiDB-lite"/>
    </source>
</evidence>
<evidence type="ECO:0000313" key="4">
    <source>
        <dbReference type="Proteomes" id="UP000188354"/>
    </source>
</evidence>
<dbReference type="PANTHER" id="PTHR33919">
    <property type="entry name" value="OS09G0127700 PROTEIN"/>
    <property type="match status" value="1"/>
</dbReference>
<evidence type="ECO:0000256" key="2">
    <source>
        <dbReference type="SAM" id="Phobius"/>
    </source>
</evidence>
<accession>A0A1J7H9F5</accession>
<dbReference type="EMBL" id="CM007370">
    <property type="protein sequence ID" value="OIW03090.1"/>
    <property type="molecule type" value="Genomic_DNA"/>
</dbReference>
<keyword evidence="2" id="KW-1133">Transmembrane helix</keyword>
<protein>
    <recommendedName>
        <fullName evidence="5">Transmembrane protein</fullName>
    </recommendedName>
</protein>